<dbReference type="InterPro" id="IPR002734">
    <property type="entry name" value="RibDG_C"/>
</dbReference>
<keyword evidence="3" id="KW-1185">Reference proteome</keyword>
<protein>
    <submittedName>
        <fullName evidence="2">Dihydrofolate reductase</fullName>
    </submittedName>
</protein>
<accession>A0A0F6W9J2</accession>
<proteinExistence type="predicted"/>
<dbReference type="STRING" id="927083.DB32_008004"/>
<evidence type="ECO:0000313" key="2">
    <source>
        <dbReference type="EMBL" id="AKF10855.1"/>
    </source>
</evidence>
<dbReference type="GO" id="GO:0009231">
    <property type="term" value="P:riboflavin biosynthetic process"/>
    <property type="evidence" value="ECO:0007669"/>
    <property type="project" value="InterPro"/>
</dbReference>
<dbReference type="RefSeq" id="WP_053237783.1">
    <property type="nucleotide sequence ID" value="NZ_CP011125.1"/>
</dbReference>
<dbReference type="SUPFAM" id="SSF53597">
    <property type="entry name" value="Dihydrofolate reductase-like"/>
    <property type="match status" value="1"/>
</dbReference>
<evidence type="ECO:0000259" key="1">
    <source>
        <dbReference type="Pfam" id="PF01872"/>
    </source>
</evidence>
<dbReference type="PANTHER" id="PTHR38011:SF2">
    <property type="entry name" value="BIFUNCTIONAL DEAMINASE-REDUCTASE DOMAIN PROTEIN"/>
    <property type="match status" value="1"/>
</dbReference>
<dbReference type="OrthoDB" id="7342392at2"/>
<dbReference type="KEGG" id="samy:DB32_008004"/>
<dbReference type="EMBL" id="CP011125">
    <property type="protein sequence ID" value="AKF10855.1"/>
    <property type="molecule type" value="Genomic_DNA"/>
</dbReference>
<dbReference type="GO" id="GO:0008703">
    <property type="term" value="F:5-amino-6-(5-phosphoribosylamino)uracil reductase activity"/>
    <property type="evidence" value="ECO:0007669"/>
    <property type="project" value="InterPro"/>
</dbReference>
<dbReference type="Pfam" id="PF01872">
    <property type="entry name" value="RibD_C"/>
    <property type="match status" value="1"/>
</dbReference>
<name>A0A0F6W9J2_9BACT</name>
<reference evidence="2 3" key="1">
    <citation type="submission" date="2015-03" db="EMBL/GenBank/DDBJ databases">
        <title>Genome assembly of Sandaracinus amylolyticus DSM 53668.</title>
        <authorList>
            <person name="Sharma G."/>
            <person name="Subramanian S."/>
        </authorList>
    </citation>
    <scope>NUCLEOTIDE SEQUENCE [LARGE SCALE GENOMIC DNA]</scope>
    <source>
        <strain evidence="2 3">DSM 53668</strain>
    </source>
</reference>
<gene>
    <name evidence="2" type="ORF">DB32_008004</name>
</gene>
<dbReference type="InterPro" id="IPR050765">
    <property type="entry name" value="Riboflavin_Biosynth_HTPR"/>
</dbReference>
<dbReference type="PANTHER" id="PTHR38011">
    <property type="entry name" value="DIHYDROFOLATE REDUCTASE FAMILY PROTEIN (AFU_ORTHOLOGUE AFUA_8G06820)"/>
    <property type="match status" value="1"/>
</dbReference>
<evidence type="ECO:0000313" key="3">
    <source>
        <dbReference type="Proteomes" id="UP000034883"/>
    </source>
</evidence>
<dbReference type="Gene3D" id="3.40.430.10">
    <property type="entry name" value="Dihydrofolate Reductase, subunit A"/>
    <property type="match status" value="1"/>
</dbReference>
<dbReference type="InterPro" id="IPR024072">
    <property type="entry name" value="DHFR-like_dom_sf"/>
</dbReference>
<sequence>MGKLTVTTFVTLDGVMQGPGGPDEDRRDGFTHGGWVVPYFDDALGAFVVDVFSRVDAFLLGRFTYDTFAAHWPRVTDPNDPIAAKLNALPKHVASRSMREASWNASSVIQGDVVEAVAALKKQYARELQVHGSAGLLQTLLRSDLVDELNVMQFPIVLGTGKRLFEPSVAPSALSLARSSTSTTGVVMSVYRRVGKPSYGSFALE</sequence>
<organism evidence="2 3">
    <name type="scientific">Sandaracinus amylolyticus</name>
    <dbReference type="NCBI Taxonomy" id="927083"/>
    <lineage>
        <taxon>Bacteria</taxon>
        <taxon>Pseudomonadati</taxon>
        <taxon>Myxococcota</taxon>
        <taxon>Polyangia</taxon>
        <taxon>Polyangiales</taxon>
        <taxon>Sandaracinaceae</taxon>
        <taxon>Sandaracinus</taxon>
    </lineage>
</organism>
<dbReference type="Proteomes" id="UP000034883">
    <property type="component" value="Chromosome"/>
</dbReference>
<feature type="domain" description="Bacterial bifunctional deaminase-reductase C-terminal" evidence="1">
    <location>
        <begin position="3"/>
        <end position="187"/>
    </location>
</feature>
<dbReference type="AlphaFoldDB" id="A0A0F6W9J2"/>